<evidence type="ECO:0000313" key="2">
    <source>
        <dbReference type="EMBL" id="CAL1393368.1"/>
    </source>
</evidence>
<dbReference type="EMBL" id="OZ034819">
    <property type="protein sequence ID" value="CAL1393368.1"/>
    <property type="molecule type" value="Genomic_DNA"/>
</dbReference>
<evidence type="ECO:0000256" key="1">
    <source>
        <dbReference type="SAM" id="Phobius"/>
    </source>
</evidence>
<evidence type="ECO:0000313" key="3">
    <source>
        <dbReference type="Proteomes" id="UP001497516"/>
    </source>
</evidence>
<keyword evidence="1" id="KW-1133">Transmembrane helix</keyword>
<keyword evidence="1" id="KW-0472">Membrane</keyword>
<feature type="transmembrane region" description="Helical" evidence="1">
    <location>
        <begin position="101"/>
        <end position="119"/>
    </location>
</feature>
<protein>
    <submittedName>
        <fullName evidence="2">Uncharacterized protein</fullName>
    </submittedName>
</protein>
<organism evidence="2 3">
    <name type="scientific">Linum trigynum</name>
    <dbReference type="NCBI Taxonomy" id="586398"/>
    <lineage>
        <taxon>Eukaryota</taxon>
        <taxon>Viridiplantae</taxon>
        <taxon>Streptophyta</taxon>
        <taxon>Embryophyta</taxon>
        <taxon>Tracheophyta</taxon>
        <taxon>Spermatophyta</taxon>
        <taxon>Magnoliopsida</taxon>
        <taxon>eudicotyledons</taxon>
        <taxon>Gunneridae</taxon>
        <taxon>Pentapetalae</taxon>
        <taxon>rosids</taxon>
        <taxon>fabids</taxon>
        <taxon>Malpighiales</taxon>
        <taxon>Linaceae</taxon>
        <taxon>Linum</taxon>
    </lineage>
</organism>
<accession>A0AAV2F6E4</accession>
<dbReference type="AlphaFoldDB" id="A0AAV2F6E4"/>
<sequence>MIDMKEPNMDESEPMDEEAPEVVCRRRESHHASNGVLCPTSSSTDSFLDNGIPPSISCGEPLTRCRGVKEGSGSDLACASSFSFFLAIDVQSRRRLDTFPIFLASGPSIFFFFGGRWLFPRKLHPASGLASSSIGA</sequence>
<keyword evidence="1" id="KW-0812">Transmembrane</keyword>
<reference evidence="2 3" key="1">
    <citation type="submission" date="2024-04" db="EMBL/GenBank/DDBJ databases">
        <authorList>
            <person name="Fracassetti M."/>
        </authorList>
    </citation>
    <scope>NUCLEOTIDE SEQUENCE [LARGE SCALE GENOMIC DNA]</scope>
</reference>
<dbReference type="Proteomes" id="UP001497516">
    <property type="component" value="Chromosome 6"/>
</dbReference>
<proteinExistence type="predicted"/>
<gene>
    <name evidence="2" type="ORF">LTRI10_LOCUS33952</name>
</gene>
<name>A0AAV2F6E4_9ROSI</name>
<keyword evidence="3" id="KW-1185">Reference proteome</keyword>